<dbReference type="InterPro" id="IPR039420">
    <property type="entry name" value="WalR-like"/>
</dbReference>
<evidence type="ECO:0000313" key="10">
    <source>
        <dbReference type="Proteomes" id="UP001180737"/>
    </source>
</evidence>
<dbReference type="RefSeq" id="WP_033530772.1">
    <property type="nucleotide sequence ID" value="NZ_JAVRFJ010000062.1"/>
</dbReference>
<feature type="modified residue" description="4-aspartylphosphate" evidence="5">
    <location>
        <position position="54"/>
    </location>
</feature>
<dbReference type="InterPro" id="IPR016032">
    <property type="entry name" value="Sig_transdc_resp-reg_C-effctor"/>
</dbReference>
<evidence type="ECO:0000259" key="7">
    <source>
        <dbReference type="PROSITE" id="PS50043"/>
    </source>
</evidence>
<dbReference type="InterPro" id="IPR011006">
    <property type="entry name" value="CheY-like_superfamily"/>
</dbReference>
<dbReference type="SUPFAM" id="SSF46894">
    <property type="entry name" value="C-terminal effector domain of the bipartite response regulators"/>
    <property type="match status" value="1"/>
</dbReference>
<gene>
    <name evidence="9" type="ORF">RM704_42220</name>
</gene>
<dbReference type="PROSITE" id="PS50043">
    <property type="entry name" value="HTH_LUXR_2"/>
    <property type="match status" value="1"/>
</dbReference>
<dbReference type="Pfam" id="PF00196">
    <property type="entry name" value="GerE"/>
    <property type="match status" value="1"/>
</dbReference>
<dbReference type="SMART" id="SM00448">
    <property type="entry name" value="REC"/>
    <property type="match status" value="1"/>
</dbReference>
<protein>
    <submittedName>
        <fullName evidence="9">Response regulator transcription factor</fullName>
    </submittedName>
</protein>
<dbReference type="Proteomes" id="UP001180737">
    <property type="component" value="Unassembled WGS sequence"/>
</dbReference>
<keyword evidence="1 5" id="KW-0597">Phosphoprotein</keyword>
<evidence type="ECO:0000256" key="4">
    <source>
        <dbReference type="ARBA" id="ARBA00023163"/>
    </source>
</evidence>
<evidence type="ECO:0000256" key="2">
    <source>
        <dbReference type="ARBA" id="ARBA00023015"/>
    </source>
</evidence>
<evidence type="ECO:0000256" key="5">
    <source>
        <dbReference type="PROSITE-ProRule" id="PRU00169"/>
    </source>
</evidence>
<evidence type="ECO:0000256" key="3">
    <source>
        <dbReference type="ARBA" id="ARBA00023125"/>
    </source>
</evidence>
<keyword evidence="10" id="KW-1185">Reference proteome</keyword>
<feature type="domain" description="Response regulatory" evidence="8">
    <location>
        <begin position="3"/>
        <end position="139"/>
    </location>
</feature>
<dbReference type="Gene3D" id="3.40.50.2300">
    <property type="match status" value="1"/>
</dbReference>
<dbReference type="PANTHER" id="PTHR43214">
    <property type="entry name" value="TWO-COMPONENT RESPONSE REGULATOR"/>
    <property type="match status" value="1"/>
</dbReference>
<keyword evidence="3" id="KW-0238">DNA-binding</keyword>
<dbReference type="InterPro" id="IPR000792">
    <property type="entry name" value="Tscrpt_reg_LuxR_C"/>
</dbReference>
<dbReference type="Pfam" id="PF00072">
    <property type="entry name" value="Response_reg"/>
    <property type="match status" value="2"/>
</dbReference>
<name>A0ABU2ZCF5_9ACTN</name>
<dbReference type="EMBL" id="JAVRFJ010000062">
    <property type="protein sequence ID" value="MDT0573994.1"/>
    <property type="molecule type" value="Genomic_DNA"/>
</dbReference>
<comment type="caution">
    <text evidence="9">The sequence shown here is derived from an EMBL/GenBank/DDBJ whole genome shotgun (WGS) entry which is preliminary data.</text>
</comment>
<evidence type="ECO:0000259" key="8">
    <source>
        <dbReference type="PROSITE" id="PS50110"/>
    </source>
</evidence>
<dbReference type="SUPFAM" id="SSF52172">
    <property type="entry name" value="CheY-like"/>
    <property type="match status" value="1"/>
</dbReference>
<evidence type="ECO:0000256" key="1">
    <source>
        <dbReference type="ARBA" id="ARBA00022553"/>
    </source>
</evidence>
<dbReference type="InterPro" id="IPR058245">
    <property type="entry name" value="NreC/VraR/RcsB-like_REC"/>
</dbReference>
<proteinExistence type="predicted"/>
<evidence type="ECO:0000256" key="6">
    <source>
        <dbReference type="SAM" id="MobiDB-lite"/>
    </source>
</evidence>
<dbReference type="InterPro" id="IPR001789">
    <property type="entry name" value="Sig_transdc_resp-reg_receiver"/>
</dbReference>
<keyword evidence="2" id="KW-0805">Transcription regulation</keyword>
<feature type="compositionally biased region" description="Low complexity" evidence="6">
    <location>
        <begin position="263"/>
        <end position="279"/>
    </location>
</feature>
<dbReference type="SMART" id="SM00421">
    <property type="entry name" value="HTH_LUXR"/>
    <property type="match status" value="1"/>
</dbReference>
<dbReference type="CDD" id="cd17535">
    <property type="entry name" value="REC_NarL-like"/>
    <property type="match status" value="1"/>
</dbReference>
<dbReference type="PROSITE" id="PS00622">
    <property type="entry name" value="HTH_LUXR_1"/>
    <property type="match status" value="1"/>
</dbReference>
<keyword evidence="4" id="KW-0804">Transcription</keyword>
<feature type="domain" description="HTH luxR-type" evidence="7">
    <location>
        <begin position="170"/>
        <end position="235"/>
    </location>
</feature>
<evidence type="ECO:0000313" key="9">
    <source>
        <dbReference type="EMBL" id="MDT0573994.1"/>
    </source>
</evidence>
<organism evidence="9 10">
    <name type="scientific">Streptomyces gottesmaniae</name>
    <dbReference type="NCBI Taxonomy" id="3075518"/>
    <lineage>
        <taxon>Bacteria</taxon>
        <taxon>Bacillati</taxon>
        <taxon>Actinomycetota</taxon>
        <taxon>Actinomycetes</taxon>
        <taxon>Kitasatosporales</taxon>
        <taxon>Streptomycetaceae</taxon>
        <taxon>Streptomyces</taxon>
    </lineage>
</organism>
<dbReference type="PANTHER" id="PTHR43214:SF24">
    <property type="entry name" value="TRANSCRIPTIONAL REGULATORY PROTEIN NARL-RELATED"/>
    <property type="match status" value="1"/>
</dbReference>
<sequence length="291" mass="30960">MIRVVVADDQELVRSGFALILDVQPDIEVVAEVGDGVEAVEAVRRCGADVALLDIRMPRMDGIEACRAISADGMETADGVETADGAERADHGRRGCRVVMLTTFDSDEYVYEALHAGASGFLLKDVRRDDLVHAVRVVARGDSLLAPSVARRLVEQYTRPAPSVVRARRPDPRLDVLTGRERETLLLLARGLSNAEIAAELVVSDHTVKTHVGNVLAKLGLRDRIQAVICAYETGLIAVGDASLGAGGTSLDAATGPESQDVVPPRGAGSRPSGGVSRAWSSPASARKRRR</sequence>
<dbReference type="PROSITE" id="PS50110">
    <property type="entry name" value="RESPONSE_REGULATORY"/>
    <property type="match status" value="1"/>
</dbReference>
<dbReference type="CDD" id="cd06170">
    <property type="entry name" value="LuxR_C_like"/>
    <property type="match status" value="1"/>
</dbReference>
<accession>A0ABU2ZCF5</accession>
<feature type="region of interest" description="Disordered" evidence="6">
    <location>
        <begin position="250"/>
        <end position="291"/>
    </location>
</feature>
<reference evidence="9" key="1">
    <citation type="submission" date="2024-05" db="EMBL/GenBank/DDBJ databases">
        <title>30 novel species of actinomycetes from the DSMZ collection.</title>
        <authorList>
            <person name="Nouioui I."/>
        </authorList>
    </citation>
    <scope>NUCLEOTIDE SEQUENCE</scope>
    <source>
        <strain evidence="9">DSM 3412</strain>
    </source>
</reference>
<dbReference type="PRINTS" id="PR00038">
    <property type="entry name" value="HTHLUXR"/>
</dbReference>